<evidence type="ECO:0000313" key="3">
    <source>
        <dbReference type="Proteomes" id="UP000177602"/>
    </source>
</evidence>
<evidence type="ECO:0008006" key="4">
    <source>
        <dbReference type="Google" id="ProtNLM"/>
    </source>
</evidence>
<sequence length="486" mass="54387">MNILNLLIKEKHIAGVEISDKVIRIAYFRPRKKESRKKHADTAEPLARELILIEEIIAANIIKDGVVIDKELLGKILKDIWVRAKLNANYAIVAIPEDKIYSHIFPFPKTVAGTHLEEAINLAIDFQLPVKKSDVYLGSEDAGESAVIKEVLISTISKIIAEGYIEALNYAGIKILALESHLASLARTINTEPGQAKMLTKKNQNGTTIFILKDGTTHFSRTIPETFTKETNFLENEKIHIKIAFETEKKISVTELPLAQSAIRTEYLQYPELNGLAPELQVKWLIAIGAAIRGEIPEGTDSHISLLPVGTTEAYKYQKTTSFVALIRNIIIGVSIFFACTFLAAYLFIFYLSQNSKETNLNISASFIPPEVLEKEAWVKNINEITEASKVILSTTPNWSILLEDINSRVISGIRITNFSVISMTEPISMTGTAKDRNTLNELKKVLQNSPYLNAVELPIKNLEQKGDIPFSISFRLSDPNMLYYK</sequence>
<dbReference type="Gene3D" id="3.30.1490.300">
    <property type="match status" value="1"/>
</dbReference>
<name>A0A1F6V0X4_9BACT</name>
<keyword evidence="1" id="KW-1133">Transmembrane helix</keyword>
<dbReference type="STRING" id="1801737.A2818_01635"/>
<reference evidence="2 3" key="1">
    <citation type="journal article" date="2016" name="Nat. Commun.">
        <title>Thousands of microbial genomes shed light on interconnected biogeochemical processes in an aquifer system.</title>
        <authorList>
            <person name="Anantharaman K."/>
            <person name="Brown C.T."/>
            <person name="Hug L.A."/>
            <person name="Sharon I."/>
            <person name="Castelle C.J."/>
            <person name="Probst A.J."/>
            <person name="Thomas B.C."/>
            <person name="Singh A."/>
            <person name="Wilkins M.J."/>
            <person name="Karaoz U."/>
            <person name="Brodie E.L."/>
            <person name="Williams K.H."/>
            <person name="Hubbard S.S."/>
            <person name="Banfield J.F."/>
        </authorList>
    </citation>
    <scope>NUCLEOTIDE SEQUENCE [LARGE SCALE GENOMIC DNA]</scope>
</reference>
<organism evidence="2 3">
    <name type="scientific">Candidatus Nomurabacteria bacterium RIFCSPHIGHO2_01_FULL_40_12</name>
    <dbReference type="NCBI Taxonomy" id="1801737"/>
    <lineage>
        <taxon>Bacteria</taxon>
        <taxon>Candidatus Nomuraibacteriota</taxon>
    </lineage>
</organism>
<comment type="caution">
    <text evidence="2">The sequence shown here is derived from an EMBL/GenBank/DDBJ whole genome shotgun (WGS) entry which is preliminary data.</text>
</comment>
<proteinExistence type="predicted"/>
<evidence type="ECO:0000256" key="1">
    <source>
        <dbReference type="SAM" id="Phobius"/>
    </source>
</evidence>
<dbReference type="Proteomes" id="UP000177602">
    <property type="component" value="Unassembled WGS sequence"/>
</dbReference>
<protein>
    <recommendedName>
        <fullName evidence="4">SHS2 domain-containing protein</fullName>
    </recommendedName>
</protein>
<feature type="transmembrane region" description="Helical" evidence="1">
    <location>
        <begin position="330"/>
        <end position="352"/>
    </location>
</feature>
<keyword evidence="1" id="KW-0472">Membrane</keyword>
<dbReference type="EMBL" id="MFTN01000012">
    <property type="protein sequence ID" value="OGI63096.1"/>
    <property type="molecule type" value="Genomic_DNA"/>
</dbReference>
<accession>A0A1F6V0X4</accession>
<dbReference type="Gene3D" id="3.30.420.40">
    <property type="match status" value="2"/>
</dbReference>
<dbReference type="AlphaFoldDB" id="A0A1F6V0X4"/>
<keyword evidence="1" id="KW-0812">Transmembrane</keyword>
<gene>
    <name evidence="2" type="ORF">A2818_01635</name>
</gene>
<evidence type="ECO:0000313" key="2">
    <source>
        <dbReference type="EMBL" id="OGI63096.1"/>
    </source>
</evidence>